<dbReference type="AlphaFoldDB" id="A0A1B9J1X5"/>
<dbReference type="GO" id="GO:0016829">
    <property type="term" value="F:lyase activity"/>
    <property type="evidence" value="ECO:0007669"/>
    <property type="project" value="UniProtKB-KW"/>
</dbReference>
<dbReference type="InterPro" id="IPR008929">
    <property type="entry name" value="Chondroitin_lyas"/>
</dbReference>
<keyword evidence="1" id="KW-0732">Signal</keyword>
<proteinExistence type="predicted"/>
<protein>
    <recommendedName>
        <fullName evidence="3">Alginate lyase domain-containing protein</fullName>
    </recommendedName>
</protein>
<evidence type="ECO:0000259" key="3">
    <source>
        <dbReference type="Pfam" id="PF05426"/>
    </source>
</evidence>
<accession>A0A1B9J1X5</accession>
<organism evidence="4 5">
    <name type="scientific">Kwoniella mangroviensis CBS 10435</name>
    <dbReference type="NCBI Taxonomy" id="1331196"/>
    <lineage>
        <taxon>Eukaryota</taxon>
        <taxon>Fungi</taxon>
        <taxon>Dikarya</taxon>
        <taxon>Basidiomycota</taxon>
        <taxon>Agaricomycotina</taxon>
        <taxon>Tremellomycetes</taxon>
        <taxon>Tremellales</taxon>
        <taxon>Cryptococcaceae</taxon>
        <taxon>Kwoniella</taxon>
    </lineage>
</organism>
<dbReference type="EMBL" id="KI669459">
    <property type="protein sequence ID" value="OCF61782.1"/>
    <property type="molecule type" value="Genomic_DNA"/>
</dbReference>
<sequence>MSSEVKFSLPIPKQPLEILLPFPKQNPSEHTIQLLRKLVQKILDHKEIYSVTYSPVLCPVYKEDGGGNNQLFTIKPHWWRNPNGEWEWRDGQRNPENARSQGQAQLESVSKTIHTLALGIRHVPDPDLKQKSIERIEKLLRVFFVDIDTRMEPQVRFSQCHPGQEPMKGNECFVIAIRYLILVDQALLVSGSLINQGLLHQTKESFNEQMVWMENSDQGMKAKNAEKPLWYNVILASHRQFIQGDTSSITLATSSFNEWFTKHPIPQDVFAESLRHDNKRHKCLFTLEPLFMLASLTVPLHHEQGISDGMKKYLRECVEYVKDVEQGPIESPLEDDIRYMARVAWFERILYGRNGQGERDAEGKEEPSGEGWENEWSARMRVMWGFI</sequence>
<reference evidence="4 5" key="1">
    <citation type="submission" date="2013-07" db="EMBL/GenBank/DDBJ databases">
        <title>The Genome Sequence of Kwoniella mangroviensis CBS10435.</title>
        <authorList>
            <consortium name="The Broad Institute Genome Sequencing Platform"/>
            <person name="Cuomo C."/>
            <person name="Litvintseva A."/>
            <person name="Chen Y."/>
            <person name="Heitman J."/>
            <person name="Sun S."/>
            <person name="Springer D."/>
            <person name="Dromer F."/>
            <person name="Young S.K."/>
            <person name="Zeng Q."/>
            <person name="Gargeya S."/>
            <person name="Fitzgerald M."/>
            <person name="Abouelleil A."/>
            <person name="Alvarado L."/>
            <person name="Berlin A.M."/>
            <person name="Chapman S.B."/>
            <person name="Dewar J."/>
            <person name="Goldberg J."/>
            <person name="Griggs A."/>
            <person name="Gujja S."/>
            <person name="Hansen M."/>
            <person name="Howarth C."/>
            <person name="Imamovic A."/>
            <person name="Larimer J."/>
            <person name="McCowan C."/>
            <person name="Murphy C."/>
            <person name="Pearson M."/>
            <person name="Priest M."/>
            <person name="Roberts A."/>
            <person name="Saif S."/>
            <person name="Shea T."/>
            <person name="Sykes S."/>
            <person name="Wortman J."/>
            <person name="Nusbaum C."/>
            <person name="Birren B."/>
        </authorList>
    </citation>
    <scope>NUCLEOTIDE SEQUENCE [LARGE SCALE GENOMIC DNA]</scope>
    <source>
        <strain evidence="4 5">CBS 10435</strain>
    </source>
</reference>
<dbReference type="InterPro" id="IPR008397">
    <property type="entry name" value="Alginate_lyase_dom"/>
</dbReference>
<reference evidence="5" key="2">
    <citation type="submission" date="2013-12" db="EMBL/GenBank/DDBJ databases">
        <title>Evolution of pathogenesis and genome organization in the Tremellales.</title>
        <authorList>
            <person name="Cuomo C."/>
            <person name="Litvintseva A."/>
            <person name="Heitman J."/>
            <person name="Chen Y."/>
            <person name="Sun S."/>
            <person name="Springer D."/>
            <person name="Dromer F."/>
            <person name="Young S."/>
            <person name="Zeng Q."/>
            <person name="Chapman S."/>
            <person name="Gujja S."/>
            <person name="Saif S."/>
            <person name="Birren B."/>
        </authorList>
    </citation>
    <scope>NUCLEOTIDE SEQUENCE [LARGE SCALE GENOMIC DNA]</scope>
    <source>
        <strain evidence="5">CBS 10435</strain>
    </source>
</reference>
<evidence type="ECO:0000256" key="1">
    <source>
        <dbReference type="ARBA" id="ARBA00022729"/>
    </source>
</evidence>
<keyword evidence="5" id="KW-1185">Reference proteome</keyword>
<name>A0A1B9J1X5_9TREE</name>
<evidence type="ECO:0000256" key="2">
    <source>
        <dbReference type="ARBA" id="ARBA00023239"/>
    </source>
</evidence>
<evidence type="ECO:0000313" key="5">
    <source>
        <dbReference type="Proteomes" id="UP000092583"/>
    </source>
</evidence>
<keyword evidence="2" id="KW-0456">Lyase</keyword>
<evidence type="ECO:0000313" key="4">
    <source>
        <dbReference type="EMBL" id="OCF61782.1"/>
    </source>
</evidence>
<gene>
    <name evidence="4" type="ORF">L486_01443</name>
</gene>
<dbReference type="Proteomes" id="UP000092583">
    <property type="component" value="Unassembled WGS sequence"/>
</dbReference>
<dbReference type="OrthoDB" id="63533at2759"/>
<dbReference type="Gene3D" id="1.50.10.100">
    <property type="entry name" value="Chondroitin AC/alginate lyase"/>
    <property type="match status" value="1"/>
</dbReference>
<feature type="domain" description="Alginate lyase" evidence="3">
    <location>
        <begin position="80"/>
        <end position="226"/>
    </location>
</feature>
<dbReference type="GO" id="GO:0042597">
    <property type="term" value="C:periplasmic space"/>
    <property type="evidence" value="ECO:0007669"/>
    <property type="project" value="InterPro"/>
</dbReference>
<dbReference type="Pfam" id="PF05426">
    <property type="entry name" value="Alginate_lyase"/>
    <property type="match status" value="1"/>
</dbReference>